<keyword evidence="3" id="KW-1185">Reference proteome</keyword>
<evidence type="ECO:0000313" key="2">
    <source>
        <dbReference type="EMBL" id="KXZ42272.1"/>
    </source>
</evidence>
<dbReference type="AlphaFoldDB" id="A0A150FXC9"/>
<organism evidence="2 3">
    <name type="scientific">Gonium pectorale</name>
    <name type="common">Green alga</name>
    <dbReference type="NCBI Taxonomy" id="33097"/>
    <lineage>
        <taxon>Eukaryota</taxon>
        <taxon>Viridiplantae</taxon>
        <taxon>Chlorophyta</taxon>
        <taxon>core chlorophytes</taxon>
        <taxon>Chlorophyceae</taxon>
        <taxon>CS clade</taxon>
        <taxon>Chlamydomonadales</taxon>
        <taxon>Volvocaceae</taxon>
        <taxon>Gonium</taxon>
    </lineage>
</organism>
<dbReference type="Proteomes" id="UP000075714">
    <property type="component" value="Unassembled WGS sequence"/>
</dbReference>
<evidence type="ECO:0000256" key="1">
    <source>
        <dbReference type="SAM" id="MobiDB-lite"/>
    </source>
</evidence>
<reference evidence="3" key="1">
    <citation type="journal article" date="2016" name="Nat. Commun.">
        <title>The Gonium pectorale genome demonstrates co-option of cell cycle regulation during the evolution of multicellularity.</title>
        <authorList>
            <person name="Hanschen E.R."/>
            <person name="Marriage T.N."/>
            <person name="Ferris P.J."/>
            <person name="Hamaji T."/>
            <person name="Toyoda A."/>
            <person name="Fujiyama A."/>
            <person name="Neme R."/>
            <person name="Noguchi H."/>
            <person name="Minakuchi Y."/>
            <person name="Suzuki M."/>
            <person name="Kawai-Toyooka H."/>
            <person name="Smith D.R."/>
            <person name="Sparks H."/>
            <person name="Anderson J."/>
            <person name="Bakaric R."/>
            <person name="Luria V."/>
            <person name="Karger A."/>
            <person name="Kirschner M.W."/>
            <person name="Durand P.M."/>
            <person name="Michod R.E."/>
            <person name="Nozaki H."/>
            <person name="Olson B.J."/>
        </authorList>
    </citation>
    <scope>NUCLEOTIDE SEQUENCE [LARGE SCALE GENOMIC DNA]</scope>
    <source>
        <strain evidence="3">NIES-2863</strain>
    </source>
</reference>
<feature type="region of interest" description="Disordered" evidence="1">
    <location>
        <begin position="1"/>
        <end position="27"/>
    </location>
</feature>
<protein>
    <submittedName>
        <fullName evidence="2">Uncharacterized protein</fullName>
    </submittedName>
</protein>
<comment type="caution">
    <text evidence="2">The sequence shown here is derived from an EMBL/GenBank/DDBJ whole genome shotgun (WGS) entry which is preliminary data.</text>
</comment>
<dbReference type="EMBL" id="LSYV01000170">
    <property type="protein sequence ID" value="KXZ42272.1"/>
    <property type="molecule type" value="Genomic_DNA"/>
</dbReference>
<accession>A0A150FXC9</accession>
<proteinExistence type="predicted"/>
<name>A0A150FXC9_GONPE</name>
<gene>
    <name evidence="2" type="ORF">GPECTOR_170g187</name>
</gene>
<sequence length="414" mass="45418">MAHMLSAASRARHHQERARSPTVHSASAGYLPHGVQNMTCNILGIVGPLTCPEAELRSAKLPTTLALTFNPAERQLFTITDLTSTTLEAVLGRQVTAGAAGTAGRLGGRFEVTSLAAGTSGHYNNAIEYSYRADSRTHYQYAGPIRDLPRVHVVVHHFNDLADTHESGPYNQNVALFPLTVQQSTQELLQLARQHNAVQLLVRVAERRGQQLQLQEHESTLLLSTSFRSDEYLLRLFECWQQPCAHVALLFGVKCHTAHLTVEIRSEGGLVGFTPESPALMTLLEVAYRDGTGLVNVGEEALQNERSVTGTFFPTMQNNRCPVCWSDTDNVTHTCTNAECMAMGQPGVRCVEGDLITPHLQNTSDGMEAFVHDVGHVASLLYNNDFNTTPVNDLGSRHGMFEMVGNEIVGYQPF</sequence>
<evidence type="ECO:0000313" key="3">
    <source>
        <dbReference type="Proteomes" id="UP000075714"/>
    </source>
</evidence>